<feature type="domain" description="Calponin-homology (CH)" evidence="9">
    <location>
        <begin position="753"/>
        <end position="861"/>
    </location>
</feature>
<dbReference type="InterPro" id="IPR036259">
    <property type="entry name" value="MFS_trans_sf"/>
</dbReference>
<feature type="compositionally biased region" description="Polar residues" evidence="7">
    <location>
        <begin position="36"/>
        <end position="152"/>
    </location>
</feature>
<dbReference type="InterPro" id="IPR039959">
    <property type="entry name" value="Fimbrin/Plastin"/>
</dbReference>
<dbReference type="CDD" id="cd21294">
    <property type="entry name" value="CH_FIMB_rpt1"/>
    <property type="match status" value="1"/>
</dbReference>
<dbReference type="GO" id="GO:0005884">
    <property type="term" value="C:actin filament"/>
    <property type="evidence" value="ECO:0007669"/>
    <property type="project" value="TreeGrafter"/>
</dbReference>
<feature type="transmembrane region" description="Helical" evidence="8">
    <location>
        <begin position="1166"/>
        <end position="1187"/>
    </location>
</feature>
<dbReference type="SUPFAM" id="SSF47473">
    <property type="entry name" value="EF-hand"/>
    <property type="match status" value="1"/>
</dbReference>
<feature type="transmembrane region" description="Helical" evidence="8">
    <location>
        <begin position="1230"/>
        <end position="1253"/>
    </location>
</feature>
<feature type="domain" description="Calponin-homology (CH)" evidence="9">
    <location>
        <begin position="507"/>
        <end position="610"/>
    </location>
</feature>
<evidence type="ECO:0000256" key="7">
    <source>
        <dbReference type="SAM" id="MobiDB-lite"/>
    </source>
</evidence>
<dbReference type="FunFam" id="1.10.418.10:FF:000027">
    <property type="entry name" value="Probable fimbrin"/>
    <property type="match status" value="1"/>
</dbReference>
<accession>A0AAD5Y5Q9</accession>
<dbReference type="CDD" id="cd21220">
    <property type="entry name" value="CH_PLS_FIM_rpt4"/>
    <property type="match status" value="1"/>
</dbReference>
<keyword evidence="8" id="KW-0472">Membrane</keyword>
<evidence type="ECO:0000256" key="2">
    <source>
        <dbReference type="ARBA" id="ARBA00022723"/>
    </source>
</evidence>
<dbReference type="PROSITE" id="PS50850">
    <property type="entry name" value="MFS"/>
    <property type="match status" value="1"/>
</dbReference>
<feature type="transmembrane region" description="Helical" evidence="8">
    <location>
        <begin position="923"/>
        <end position="946"/>
    </location>
</feature>
<evidence type="ECO:0000259" key="10">
    <source>
        <dbReference type="PROSITE" id="PS50850"/>
    </source>
</evidence>
<evidence type="ECO:0000256" key="8">
    <source>
        <dbReference type="SAM" id="Phobius"/>
    </source>
</evidence>
<dbReference type="Gene3D" id="1.10.418.10">
    <property type="entry name" value="Calponin-like domain"/>
    <property type="match status" value="4"/>
</dbReference>
<dbReference type="FunFam" id="1.10.418.10:FF:000010">
    <property type="entry name" value="Plastin-3 isoform 1"/>
    <property type="match status" value="1"/>
</dbReference>
<dbReference type="FunFam" id="1.10.418.10:FF:000042">
    <property type="entry name" value="Fimbrin, putative"/>
    <property type="match status" value="1"/>
</dbReference>
<dbReference type="FunFam" id="1.10.418.10:FF:000016">
    <property type="entry name" value="Probable fimbrin"/>
    <property type="match status" value="1"/>
</dbReference>
<dbReference type="Pfam" id="PF00307">
    <property type="entry name" value="CH"/>
    <property type="match status" value="4"/>
</dbReference>
<dbReference type="GO" id="GO:0051639">
    <property type="term" value="P:actin filament network formation"/>
    <property type="evidence" value="ECO:0007669"/>
    <property type="project" value="TreeGrafter"/>
</dbReference>
<name>A0AAD5Y5Q9_9FUNG</name>
<dbReference type="InterPro" id="IPR001715">
    <property type="entry name" value="CH_dom"/>
</dbReference>
<evidence type="ECO:0000256" key="3">
    <source>
        <dbReference type="ARBA" id="ARBA00022737"/>
    </source>
</evidence>
<dbReference type="InterPro" id="IPR001589">
    <property type="entry name" value="Actinin_actin-bd_CS"/>
</dbReference>
<dbReference type="GO" id="GO:0110009">
    <property type="term" value="P:formin-nucleated actin cable organization"/>
    <property type="evidence" value="ECO:0007669"/>
    <property type="project" value="UniProtKB-ARBA"/>
</dbReference>
<keyword evidence="4" id="KW-0106">Calcium</keyword>
<dbReference type="SUPFAM" id="SSF47576">
    <property type="entry name" value="Calponin-homology domain, CH-domain"/>
    <property type="match status" value="1"/>
</dbReference>
<feature type="transmembrane region" description="Helical" evidence="8">
    <location>
        <begin position="886"/>
        <end position="903"/>
    </location>
</feature>
<keyword evidence="12" id="KW-1185">Reference proteome</keyword>
<dbReference type="InterPro" id="IPR036872">
    <property type="entry name" value="CH_dom_sf"/>
</dbReference>
<evidence type="ECO:0000259" key="9">
    <source>
        <dbReference type="PROSITE" id="PS50021"/>
    </source>
</evidence>
<evidence type="ECO:0000256" key="5">
    <source>
        <dbReference type="ARBA" id="ARBA00023203"/>
    </source>
</evidence>
<dbReference type="GO" id="GO:0032432">
    <property type="term" value="C:actin filament bundle"/>
    <property type="evidence" value="ECO:0007669"/>
    <property type="project" value="TreeGrafter"/>
</dbReference>
<dbReference type="Proteomes" id="UP001210925">
    <property type="component" value="Unassembled WGS sequence"/>
</dbReference>
<dbReference type="SUPFAM" id="SSF103473">
    <property type="entry name" value="MFS general substrate transporter"/>
    <property type="match status" value="1"/>
</dbReference>
<feature type="region of interest" description="Disordered" evidence="7">
    <location>
        <begin position="1"/>
        <end position="152"/>
    </location>
</feature>
<dbReference type="PANTHER" id="PTHR19961:SF18">
    <property type="entry name" value="FI19014P1"/>
    <property type="match status" value="1"/>
</dbReference>
<keyword evidence="8" id="KW-0812">Transmembrane</keyword>
<proteinExistence type="predicted"/>
<protein>
    <recommendedName>
        <fullName evidence="6">Fimbrin</fullName>
    </recommendedName>
</protein>
<dbReference type="Gene3D" id="1.20.1250.20">
    <property type="entry name" value="MFS general substrate transporter like domains"/>
    <property type="match status" value="1"/>
</dbReference>
<keyword evidence="8" id="KW-1133">Transmembrane helix</keyword>
<dbReference type="PROSITE" id="PS50021">
    <property type="entry name" value="CH"/>
    <property type="match status" value="4"/>
</dbReference>
<dbReference type="InterPro" id="IPR011992">
    <property type="entry name" value="EF-hand-dom_pair"/>
</dbReference>
<dbReference type="GO" id="GO:0046872">
    <property type="term" value="F:metal ion binding"/>
    <property type="evidence" value="ECO:0007669"/>
    <property type="project" value="UniProtKB-KW"/>
</dbReference>
<dbReference type="SMART" id="SM00033">
    <property type="entry name" value="CH"/>
    <property type="match status" value="4"/>
</dbReference>
<dbReference type="InterPro" id="IPR011701">
    <property type="entry name" value="MFS"/>
</dbReference>
<evidence type="ECO:0000256" key="4">
    <source>
        <dbReference type="ARBA" id="ARBA00022837"/>
    </source>
</evidence>
<comment type="subcellular location">
    <subcellularLocation>
        <location evidence="1">Membrane</location>
        <topology evidence="1">Multi-pass membrane protein</topology>
    </subcellularLocation>
</comment>
<dbReference type="EMBL" id="JADGKB010000008">
    <property type="protein sequence ID" value="KAJ3260959.1"/>
    <property type="molecule type" value="Genomic_DNA"/>
</dbReference>
<feature type="transmembrane region" description="Helical" evidence="8">
    <location>
        <begin position="953"/>
        <end position="972"/>
    </location>
</feature>
<comment type="caution">
    <text evidence="11">The sequence shown here is derived from an EMBL/GenBank/DDBJ whole genome shotgun (WGS) entry which is preliminary data.</text>
</comment>
<feature type="transmembrane region" description="Helical" evidence="8">
    <location>
        <begin position="1102"/>
        <end position="1120"/>
    </location>
</feature>
<feature type="transmembrane region" description="Helical" evidence="8">
    <location>
        <begin position="1049"/>
        <end position="1070"/>
    </location>
</feature>
<keyword evidence="2" id="KW-0479">Metal-binding</keyword>
<feature type="domain" description="Calponin-homology (CH)" evidence="9">
    <location>
        <begin position="362"/>
        <end position="479"/>
    </location>
</feature>
<feature type="transmembrane region" description="Helical" evidence="8">
    <location>
        <begin position="1020"/>
        <end position="1037"/>
    </location>
</feature>
<evidence type="ECO:0000313" key="12">
    <source>
        <dbReference type="Proteomes" id="UP001210925"/>
    </source>
</evidence>
<dbReference type="CDD" id="cd21300">
    <property type="entry name" value="CH_FIMB_rpt3"/>
    <property type="match status" value="1"/>
</dbReference>
<gene>
    <name evidence="11" type="ORF">HK103_006914</name>
</gene>
<dbReference type="GO" id="GO:0030479">
    <property type="term" value="C:actin cortical patch"/>
    <property type="evidence" value="ECO:0007669"/>
    <property type="project" value="UniProtKB-ARBA"/>
</dbReference>
<dbReference type="Pfam" id="PF07690">
    <property type="entry name" value="MFS_1"/>
    <property type="match status" value="1"/>
</dbReference>
<feature type="domain" description="Calponin-homology (CH)" evidence="9">
    <location>
        <begin position="633"/>
        <end position="740"/>
    </location>
</feature>
<dbReference type="GO" id="GO:0051017">
    <property type="term" value="P:actin filament bundle assembly"/>
    <property type="evidence" value="ECO:0007669"/>
    <property type="project" value="InterPro"/>
</dbReference>
<dbReference type="PANTHER" id="PTHR19961">
    <property type="entry name" value="FIMBRIN/PLASTIN"/>
    <property type="match status" value="1"/>
</dbReference>
<evidence type="ECO:0000313" key="11">
    <source>
        <dbReference type="EMBL" id="KAJ3260959.1"/>
    </source>
</evidence>
<feature type="domain" description="Major facilitator superfamily (MFS) profile" evidence="10">
    <location>
        <begin position="888"/>
        <end position="1283"/>
    </location>
</feature>
<dbReference type="GO" id="GO:0022857">
    <property type="term" value="F:transmembrane transporter activity"/>
    <property type="evidence" value="ECO:0007669"/>
    <property type="project" value="InterPro"/>
</dbReference>
<feature type="transmembrane region" description="Helical" evidence="8">
    <location>
        <begin position="848"/>
        <end position="866"/>
    </location>
</feature>
<dbReference type="GO" id="GO:0016020">
    <property type="term" value="C:membrane"/>
    <property type="evidence" value="ECO:0007669"/>
    <property type="project" value="UniProtKB-SubCell"/>
</dbReference>
<sequence>MSGFRDFNQAPLGKQVKTLGNSMDEDDWETDDTPVGDTTPSEALQVKRPSTASNNQERTSVTNSPFLQSGVNPNNYQQRSSVTNSPFLQSGVNQNNYQERSSVTNSPFLQSGVNQNNYQQERTSVSNSPLLQSSVGQTNYQQERTSQTGKLNNMQKMTPVVAELQRTTPILQNNTPSFTHPSPVPKPAPYQPPVNNPAVTHHETIPTRVSVTKPVIQHANLPTSIPVSLSKPLETFESDQNYKNNMGINTVSLASKYPYFTASEIAAFHQQFVASDKDKSDRIHPTELSAIATKAGESAQAVIAKIAQLSLTNDSGLVTFEGFLTAVSDVRKEKGAPYVGQRDDKKIVLHGHMENTTHTINEDEKESFTIHINQQLGSDKLLSSRLPIDPKSMQIFSECKDGLLLAKLINDSVPGTIDERVLNVNKKLNAFQMTENNNVVVNSAKAIGCSVVNIGANDLIEGREHLILGLIWQIIKIGLQANIDIKVHPELFRLLLNGENLEDFLKLPVEQILLRWFNYHLGKAGHKRVVKNFGSDVKDGENYTILLNQLAPAQCSKAPLQTSDLMQRAEQILQNADKIGCRKYLSPKTLVEGNQKLNFAFVAHLFNTHPGLEKLTDAEMAGLDSALFDSEGDREARAFALWLNSLGVDPFVNNLFDDLTDGLILLQAIDKVKPEFVDWKKVNKPAPIASKFKKVENCNYVTVLGKALKFSLVGIGGSDIVDGNKKLTLALVWQLMREHIIQTLKSLSHGGVEITDNDMINWANQAVKNNGKHSTMANFKDPSLKNAVFFLDLLNAIKPGIVNYELVSKGETDELAKLNAKYAISIARKLGATIFVLPEDIIEVKPKMILTFVGTLMALSKSLNGFVIQTFSQMIDQQFVLYRKRFFIAFVVAMANIANATQWSSFGSITPSSEKYYQVSSFAINFLSIIYFILFVLISPVSSWVLDTKGTRTSIFVGVFLTFLGSVVRVVGDFTGGITKYVFCFIGQVLSGSGQPFLLDAPTKVCALWFGPNERTMANSVMSLAQTLGSIIALALGPGIISDSDPNTFLYYNLIILGISFIPVIPAFWVEDKPKTPPSHSADIVPITFKEGLKQLFSTRQFVYLFVIITAMLGMFNAYITLISNYVTPFGYSESDAGNLGVVTVVVGIVSAAVIGPYLDYSKNHAIVLRVCCFVTTVGAVFCFIGCQPNNLYLWYIGSTLFGLGGFPIVPMVLELGVEVTFPIDEGTSAGFLLLGGNAGGIFFLFVSNALSFDGNLKYGVLLLVIGAGIAAVTSIFFKNENRRHKEDITIEEVKVPEVAQVEA</sequence>
<feature type="compositionally biased region" description="Acidic residues" evidence="7">
    <location>
        <begin position="23"/>
        <end position="34"/>
    </location>
</feature>
<feature type="transmembrane region" description="Helical" evidence="8">
    <location>
        <begin position="1259"/>
        <end position="1278"/>
    </location>
</feature>
<dbReference type="InterPro" id="IPR020846">
    <property type="entry name" value="MFS_dom"/>
</dbReference>
<evidence type="ECO:0000256" key="6">
    <source>
        <dbReference type="ARBA" id="ARBA00073963"/>
    </source>
</evidence>
<keyword evidence="3" id="KW-0677">Repeat</keyword>
<organism evidence="11 12">
    <name type="scientific">Boothiomyces macroporosus</name>
    <dbReference type="NCBI Taxonomy" id="261099"/>
    <lineage>
        <taxon>Eukaryota</taxon>
        <taxon>Fungi</taxon>
        <taxon>Fungi incertae sedis</taxon>
        <taxon>Chytridiomycota</taxon>
        <taxon>Chytridiomycota incertae sedis</taxon>
        <taxon>Chytridiomycetes</taxon>
        <taxon>Rhizophydiales</taxon>
        <taxon>Terramycetaceae</taxon>
        <taxon>Boothiomyces</taxon>
    </lineage>
</organism>
<dbReference type="Gene3D" id="1.10.238.10">
    <property type="entry name" value="EF-hand"/>
    <property type="match status" value="1"/>
</dbReference>
<feature type="transmembrane region" description="Helical" evidence="8">
    <location>
        <begin position="1140"/>
        <end position="1159"/>
    </location>
</feature>
<dbReference type="PROSITE" id="PS00020">
    <property type="entry name" value="ACTININ_2"/>
    <property type="match status" value="2"/>
</dbReference>
<feature type="transmembrane region" description="Helical" evidence="8">
    <location>
        <begin position="1193"/>
        <end position="1218"/>
    </location>
</feature>
<dbReference type="GO" id="GO:0051015">
    <property type="term" value="F:actin filament binding"/>
    <property type="evidence" value="ECO:0007669"/>
    <property type="project" value="InterPro"/>
</dbReference>
<evidence type="ECO:0000256" key="1">
    <source>
        <dbReference type="ARBA" id="ARBA00004141"/>
    </source>
</evidence>
<reference evidence="11" key="1">
    <citation type="submission" date="2020-05" db="EMBL/GenBank/DDBJ databases">
        <title>Phylogenomic resolution of chytrid fungi.</title>
        <authorList>
            <person name="Stajich J.E."/>
            <person name="Amses K."/>
            <person name="Simmons R."/>
            <person name="Seto K."/>
            <person name="Myers J."/>
            <person name="Bonds A."/>
            <person name="Quandt C.A."/>
            <person name="Barry K."/>
            <person name="Liu P."/>
            <person name="Grigoriev I."/>
            <person name="Longcore J.E."/>
            <person name="James T.Y."/>
        </authorList>
    </citation>
    <scope>NUCLEOTIDE SEQUENCE</scope>
    <source>
        <strain evidence="11">PLAUS21</strain>
    </source>
</reference>
<keyword evidence="5" id="KW-0009">Actin-binding</keyword>